<reference evidence="1 2" key="1">
    <citation type="journal article" date="2024" name="BMC Genomics">
        <title>De novo assembly and annotation of Popillia japonica's genome with initial clues to its potential as an invasive pest.</title>
        <authorList>
            <person name="Cucini C."/>
            <person name="Boschi S."/>
            <person name="Funari R."/>
            <person name="Cardaioli E."/>
            <person name="Iannotti N."/>
            <person name="Marturano G."/>
            <person name="Paoli F."/>
            <person name="Bruttini M."/>
            <person name="Carapelli A."/>
            <person name="Frati F."/>
            <person name="Nardi F."/>
        </authorList>
    </citation>
    <scope>NUCLEOTIDE SEQUENCE [LARGE SCALE GENOMIC DNA]</scope>
    <source>
        <strain evidence="1">DMR45628</strain>
    </source>
</reference>
<comment type="caution">
    <text evidence="1">The sequence shown here is derived from an EMBL/GenBank/DDBJ whole genome shotgun (WGS) entry which is preliminary data.</text>
</comment>
<organism evidence="1 2">
    <name type="scientific">Popillia japonica</name>
    <name type="common">Japanese beetle</name>
    <dbReference type="NCBI Taxonomy" id="7064"/>
    <lineage>
        <taxon>Eukaryota</taxon>
        <taxon>Metazoa</taxon>
        <taxon>Ecdysozoa</taxon>
        <taxon>Arthropoda</taxon>
        <taxon>Hexapoda</taxon>
        <taxon>Insecta</taxon>
        <taxon>Pterygota</taxon>
        <taxon>Neoptera</taxon>
        <taxon>Endopterygota</taxon>
        <taxon>Coleoptera</taxon>
        <taxon>Polyphaga</taxon>
        <taxon>Scarabaeiformia</taxon>
        <taxon>Scarabaeidae</taxon>
        <taxon>Rutelinae</taxon>
        <taxon>Popillia</taxon>
    </lineage>
</organism>
<dbReference type="EMBL" id="JASPKY010000058">
    <property type="protein sequence ID" value="KAK9744432.1"/>
    <property type="molecule type" value="Genomic_DNA"/>
</dbReference>
<keyword evidence="2" id="KW-1185">Reference proteome</keyword>
<sequence>MRGMSPLRNHHNVAFFTDRVSVVGGLDVREDKLRGTSMMVGTVRSFDPIKAIGAVKTAKKKPSKKRLASFLRCNGYRSRISQKLLWQDIGIDWHPILEEFGKPRPETLLDIYEKVDRRRKEEH</sequence>
<name>A0AAW1MDZ4_POPJA</name>
<dbReference type="AlphaFoldDB" id="A0AAW1MDZ4"/>
<evidence type="ECO:0000313" key="2">
    <source>
        <dbReference type="Proteomes" id="UP001458880"/>
    </source>
</evidence>
<proteinExistence type="predicted"/>
<evidence type="ECO:0000313" key="1">
    <source>
        <dbReference type="EMBL" id="KAK9744432.1"/>
    </source>
</evidence>
<accession>A0AAW1MDZ4</accession>
<protein>
    <submittedName>
        <fullName evidence="1">Uncharacterized protein</fullName>
    </submittedName>
</protein>
<dbReference type="Proteomes" id="UP001458880">
    <property type="component" value="Unassembled WGS sequence"/>
</dbReference>
<gene>
    <name evidence="1" type="ORF">QE152_g7796</name>
</gene>